<dbReference type="RefSeq" id="WP_181243273.1">
    <property type="nucleotide sequence ID" value="NZ_PVTL01000003.1"/>
</dbReference>
<accession>A0A2T0VF84</accession>
<feature type="compositionally biased region" description="Basic and acidic residues" evidence="1">
    <location>
        <begin position="202"/>
        <end position="241"/>
    </location>
</feature>
<feature type="transmembrane region" description="Helical" evidence="2">
    <location>
        <begin position="113"/>
        <end position="135"/>
    </location>
</feature>
<feature type="transmembrane region" description="Helical" evidence="2">
    <location>
        <begin position="280"/>
        <end position="305"/>
    </location>
</feature>
<feature type="transmembrane region" description="Helical" evidence="2">
    <location>
        <begin position="249"/>
        <end position="274"/>
    </location>
</feature>
<feature type="transmembrane region" description="Helical" evidence="2">
    <location>
        <begin position="72"/>
        <end position="93"/>
    </location>
</feature>
<evidence type="ECO:0000256" key="1">
    <source>
        <dbReference type="SAM" id="MobiDB-lite"/>
    </source>
</evidence>
<feature type="region of interest" description="Disordered" evidence="1">
    <location>
        <begin position="424"/>
        <end position="473"/>
    </location>
</feature>
<evidence type="ECO:0000313" key="3">
    <source>
        <dbReference type="EMBL" id="PRY68859.1"/>
    </source>
</evidence>
<dbReference type="EMBL" id="PVTL01000003">
    <property type="protein sequence ID" value="PRY68859.1"/>
    <property type="molecule type" value="Genomic_DNA"/>
</dbReference>
<comment type="caution">
    <text evidence="3">The sequence shown here is derived from an EMBL/GenBank/DDBJ whole genome shotgun (WGS) entry which is preliminary data.</text>
</comment>
<feature type="transmembrane region" description="Helical" evidence="2">
    <location>
        <begin position="167"/>
        <end position="186"/>
    </location>
</feature>
<evidence type="ECO:0000313" key="4">
    <source>
        <dbReference type="Proteomes" id="UP000237983"/>
    </source>
</evidence>
<dbReference type="Proteomes" id="UP000237983">
    <property type="component" value="Unassembled WGS sequence"/>
</dbReference>
<protein>
    <submittedName>
        <fullName evidence="3">Uncharacterized protein</fullName>
    </submittedName>
</protein>
<dbReference type="AlphaFoldDB" id="A0A2T0VF84"/>
<feature type="transmembrane region" description="Helical" evidence="2">
    <location>
        <begin position="379"/>
        <end position="398"/>
    </location>
</feature>
<feature type="transmembrane region" description="Helical" evidence="2">
    <location>
        <begin position="317"/>
        <end position="337"/>
    </location>
</feature>
<keyword evidence="2" id="KW-1133">Transmembrane helix</keyword>
<feature type="region of interest" description="Disordered" evidence="1">
    <location>
        <begin position="189"/>
        <end position="243"/>
    </location>
</feature>
<keyword evidence="2" id="KW-0472">Membrane</keyword>
<evidence type="ECO:0000256" key="2">
    <source>
        <dbReference type="SAM" id="Phobius"/>
    </source>
</evidence>
<proteinExistence type="predicted"/>
<gene>
    <name evidence="3" type="ORF">B0I08_10364</name>
</gene>
<reference evidence="3 4" key="1">
    <citation type="submission" date="2018-03" db="EMBL/GenBank/DDBJ databases">
        <title>Genomic Encyclopedia of Type Strains, Phase III (KMG-III): the genomes of soil and plant-associated and newly described type strains.</title>
        <authorList>
            <person name="Whitman W."/>
        </authorList>
    </citation>
    <scope>NUCLEOTIDE SEQUENCE [LARGE SCALE GENOMIC DNA]</scope>
    <source>
        <strain evidence="3 4">CGMCC 1.12484</strain>
    </source>
</reference>
<feature type="transmembrane region" description="Helical" evidence="2">
    <location>
        <begin position="142"/>
        <end position="161"/>
    </location>
</feature>
<keyword evidence="4" id="KW-1185">Reference proteome</keyword>
<feature type="transmembrane region" description="Helical" evidence="2">
    <location>
        <begin position="38"/>
        <end position="60"/>
    </location>
</feature>
<sequence>MSKTQQSRAIPLSATALVVSIAFTVAFVMGPYRSEATIAILVVGSVIAPTLIVAAALSLLRPVLRGTAVARAALLCTTGLGFVFGALAGAAWSVGFDEADAGRALSLFATLSIPFALVALALLLIALATAGYLIGPRPAAPLLRALGSTGAAIPVAITALVGGLTPIMQPLVATAVLVLAVVLPRADERAGAAPSPSTPSEPPHRSEHRSEEPWHQHEHQHQHAHAHEHAHEHRHEHERRAVARQRATTLAVASLASTVAIWGGALLASVGFAGQPEATTVLGAAGGAAQLAAIPLLWCATILLTTRQATWNRALRAAAAASSVLVAAVGVALTLGANPDGVLFFSLLPVLAVAAMIWTGTVAWLMLEKSGQRMSRGSRIATALALALGAGFAYVAVIGMTMGIGLAPASGLLAFWGVRAALGPDQKPHPDPGEAPDQGSASASVPDRRPDRGPDPAPDPDPDPDASPAPLPA</sequence>
<feature type="transmembrane region" description="Helical" evidence="2">
    <location>
        <begin position="343"/>
        <end position="367"/>
    </location>
</feature>
<feature type="transmembrane region" description="Helical" evidence="2">
    <location>
        <begin position="12"/>
        <end position="32"/>
    </location>
</feature>
<keyword evidence="2" id="KW-0812">Transmembrane</keyword>
<name>A0A2T0VF84_9MICO</name>
<organism evidence="3 4">
    <name type="scientific">Glaciihabitans tibetensis</name>
    <dbReference type="NCBI Taxonomy" id="1266600"/>
    <lineage>
        <taxon>Bacteria</taxon>
        <taxon>Bacillati</taxon>
        <taxon>Actinomycetota</taxon>
        <taxon>Actinomycetes</taxon>
        <taxon>Micrococcales</taxon>
        <taxon>Microbacteriaceae</taxon>
        <taxon>Glaciihabitans</taxon>
    </lineage>
</organism>